<protein>
    <submittedName>
        <fullName evidence="3">Septum formation</fullName>
    </submittedName>
</protein>
<dbReference type="OrthoDB" id="3381205at2"/>
<evidence type="ECO:0000313" key="4">
    <source>
        <dbReference type="Proteomes" id="UP000198362"/>
    </source>
</evidence>
<dbReference type="EMBL" id="FZPH01000032">
    <property type="protein sequence ID" value="SNT66117.1"/>
    <property type="molecule type" value="Genomic_DNA"/>
</dbReference>
<evidence type="ECO:0000259" key="2">
    <source>
        <dbReference type="Pfam" id="PF13845"/>
    </source>
</evidence>
<keyword evidence="1" id="KW-0732">Signal</keyword>
<evidence type="ECO:0000313" key="3">
    <source>
        <dbReference type="EMBL" id="SNT66117.1"/>
    </source>
</evidence>
<dbReference type="AlphaFoldDB" id="A0A239PG46"/>
<keyword evidence="4" id="KW-1185">Reference proteome</keyword>
<organism evidence="3 4">
    <name type="scientific">Asanoa hainanensis</name>
    <dbReference type="NCBI Taxonomy" id="560556"/>
    <lineage>
        <taxon>Bacteria</taxon>
        <taxon>Bacillati</taxon>
        <taxon>Actinomycetota</taxon>
        <taxon>Actinomycetes</taxon>
        <taxon>Micromonosporales</taxon>
        <taxon>Micromonosporaceae</taxon>
        <taxon>Asanoa</taxon>
    </lineage>
</organism>
<reference evidence="3 4" key="1">
    <citation type="submission" date="2017-06" db="EMBL/GenBank/DDBJ databases">
        <authorList>
            <person name="Kim H.J."/>
            <person name="Triplett B.A."/>
        </authorList>
    </citation>
    <scope>NUCLEOTIDE SEQUENCE [LARGE SCALE GENOMIC DNA]</scope>
    <source>
        <strain evidence="3 4">CGMCC 4.5593</strain>
    </source>
</reference>
<feature type="domain" description="Septum formation-related" evidence="2">
    <location>
        <begin position="50"/>
        <end position="267"/>
    </location>
</feature>
<feature type="chain" id="PRO_5013122604" evidence="1">
    <location>
        <begin position="23"/>
        <end position="296"/>
    </location>
</feature>
<name>A0A239PG46_9ACTN</name>
<dbReference type="InterPro" id="IPR026004">
    <property type="entry name" value="Septum_form"/>
</dbReference>
<accession>A0A239PG46</accession>
<feature type="signal peptide" evidence="1">
    <location>
        <begin position="1"/>
        <end position="22"/>
    </location>
</feature>
<dbReference type="Proteomes" id="UP000198362">
    <property type="component" value="Unassembled WGS sequence"/>
</dbReference>
<proteinExistence type="predicted"/>
<dbReference type="RefSeq" id="WP_089255801.1">
    <property type="nucleotide sequence ID" value="NZ_FZPH01000032.1"/>
</dbReference>
<gene>
    <name evidence="3" type="ORF">SAMN05421812_13245</name>
</gene>
<evidence type="ECO:0000256" key="1">
    <source>
        <dbReference type="SAM" id="SignalP"/>
    </source>
</evidence>
<dbReference type="Pfam" id="PF13845">
    <property type="entry name" value="Septum_form"/>
    <property type="match status" value="1"/>
</dbReference>
<sequence>MRRWTAAVVALILSGAAVLSSAACGTNGDGGGGSVAAPAPAVTTPAPPRCHATVAARTADVLEGTVDCAASHQSETIHSGTFDDADAAKAPPASDVFGECDKQASATIGADWRTARLRLDVVLPTAAAWRAGQRWYRCDLVELTGVGPDGKVAARSGSLAGALTADSPLLLRCALVKLDKRSNVETVADSACDVKHEGEFAGVWTAPAKVPYPVKDRDYVPFYEGCLKTIAAYVDMPYDSGFATRTGYIPVMAAKDAWTLGDRGVRCFIWIRFRPLTASTKGVGEKGFPPNIARPS</sequence>
<dbReference type="PROSITE" id="PS51257">
    <property type="entry name" value="PROKAR_LIPOPROTEIN"/>
    <property type="match status" value="1"/>
</dbReference>